<gene>
    <name evidence="8" type="ORF">K435DRAFT_836537</name>
</gene>
<dbReference type="CDD" id="cd08204">
    <property type="entry name" value="ArfGap"/>
    <property type="match status" value="1"/>
</dbReference>
<dbReference type="Gene3D" id="1.10.220.150">
    <property type="entry name" value="Arf GTPase activating protein"/>
    <property type="match status" value="1"/>
</dbReference>
<dbReference type="AlphaFoldDB" id="A0A4S8MIY4"/>
<dbReference type="OrthoDB" id="10266696at2759"/>
<keyword evidence="4" id="KW-0862">Zinc</keyword>
<evidence type="ECO:0000256" key="6">
    <source>
        <dbReference type="SAM" id="MobiDB-lite"/>
    </source>
</evidence>
<dbReference type="GO" id="GO:0005737">
    <property type="term" value="C:cytoplasm"/>
    <property type="evidence" value="ECO:0007669"/>
    <property type="project" value="TreeGrafter"/>
</dbReference>
<dbReference type="PRINTS" id="PR00405">
    <property type="entry name" value="REVINTRACTNG"/>
</dbReference>
<dbReference type="InterPro" id="IPR001164">
    <property type="entry name" value="ArfGAP_dom"/>
</dbReference>
<feature type="region of interest" description="Disordered" evidence="6">
    <location>
        <begin position="89"/>
        <end position="109"/>
    </location>
</feature>
<evidence type="ECO:0000256" key="4">
    <source>
        <dbReference type="ARBA" id="ARBA00022833"/>
    </source>
</evidence>
<reference evidence="8 9" key="1">
    <citation type="journal article" date="2019" name="Nat. Ecol. Evol.">
        <title>Megaphylogeny resolves global patterns of mushroom evolution.</title>
        <authorList>
            <person name="Varga T."/>
            <person name="Krizsan K."/>
            <person name="Foldi C."/>
            <person name="Dima B."/>
            <person name="Sanchez-Garcia M."/>
            <person name="Sanchez-Ramirez S."/>
            <person name="Szollosi G.J."/>
            <person name="Szarkandi J.G."/>
            <person name="Papp V."/>
            <person name="Albert L."/>
            <person name="Andreopoulos W."/>
            <person name="Angelini C."/>
            <person name="Antonin V."/>
            <person name="Barry K.W."/>
            <person name="Bougher N.L."/>
            <person name="Buchanan P."/>
            <person name="Buyck B."/>
            <person name="Bense V."/>
            <person name="Catcheside P."/>
            <person name="Chovatia M."/>
            <person name="Cooper J."/>
            <person name="Damon W."/>
            <person name="Desjardin D."/>
            <person name="Finy P."/>
            <person name="Geml J."/>
            <person name="Haridas S."/>
            <person name="Hughes K."/>
            <person name="Justo A."/>
            <person name="Karasinski D."/>
            <person name="Kautmanova I."/>
            <person name="Kiss B."/>
            <person name="Kocsube S."/>
            <person name="Kotiranta H."/>
            <person name="LaButti K.M."/>
            <person name="Lechner B.E."/>
            <person name="Liimatainen K."/>
            <person name="Lipzen A."/>
            <person name="Lukacs Z."/>
            <person name="Mihaltcheva S."/>
            <person name="Morgado L.N."/>
            <person name="Niskanen T."/>
            <person name="Noordeloos M.E."/>
            <person name="Ohm R.A."/>
            <person name="Ortiz-Santana B."/>
            <person name="Ovrebo C."/>
            <person name="Racz N."/>
            <person name="Riley R."/>
            <person name="Savchenko A."/>
            <person name="Shiryaev A."/>
            <person name="Soop K."/>
            <person name="Spirin V."/>
            <person name="Szebenyi C."/>
            <person name="Tomsovsky M."/>
            <person name="Tulloss R.E."/>
            <person name="Uehling J."/>
            <person name="Grigoriev I.V."/>
            <person name="Vagvolgyi C."/>
            <person name="Papp T."/>
            <person name="Martin F.M."/>
            <person name="Miettinen O."/>
            <person name="Hibbett D.S."/>
            <person name="Nagy L.G."/>
        </authorList>
    </citation>
    <scope>NUCLEOTIDE SEQUENCE [LARGE SCALE GENOMIC DNA]</scope>
    <source>
        <strain evidence="8 9">CBS 962.96</strain>
    </source>
</reference>
<evidence type="ECO:0000259" key="7">
    <source>
        <dbReference type="PROSITE" id="PS50115"/>
    </source>
</evidence>
<dbReference type="PANTHER" id="PTHR45705">
    <property type="entry name" value="FI20236P1"/>
    <property type="match status" value="1"/>
</dbReference>
<keyword evidence="9" id="KW-1185">Reference proteome</keyword>
<name>A0A4S8MIY4_DENBC</name>
<dbReference type="SMART" id="SM00105">
    <property type="entry name" value="ArfGap"/>
    <property type="match status" value="1"/>
</dbReference>
<feature type="region of interest" description="Disordered" evidence="6">
    <location>
        <begin position="141"/>
        <end position="242"/>
    </location>
</feature>
<dbReference type="PROSITE" id="PS50115">
    <property type="entry name" value="ARFGAP"/>
    <property type="match status" value="1"/>
</dbReference>
<dbReference type="InterPro" id="IPR037278">
    <property type="entry name" value="ARFGAP/RecO"/>
</dbReference>
<dbReference type="EMBL" id="ML179079">
    <property type="protein sequence ID" value="THV02174.1"/>
    <property type="molecule type" value="Genomic_DNA"/>
</dbReference>
<dbReference type="Proteomes" id="UP000297245">
    <property type="component" value="Unassembled WGS sequence"/>
</dbReference>
<evidence type="ECO:0000313" key="8">
    <source>
        <dbReference type="EMBL" id="THV02174.1"/>
    </source>
</evidence>
<dbReference type="PANTHER" id="PTHR45705:SF1">
    <property type="entry name" value="FI20236P1"/>
    <property type="match status" value="1"/>
</dbReference>
<feature type="domain" description="Arf-GAP" evidence="7">
    <location>
        <begin position="11"/>
        <end position="129"/>
    </location>
</feature>
<keyword evidence="1" id="KW-0343">GTPase activation</keyword>
<evidence type="ECO:0000256" key="2">
    <source>
        <dbReference type="ARBA" id="ARBA00022723"/>
    </source>
</evidence>
<sequence>MTSKLVTEKNQKILLELAIKPGNDICADCKARNPRWASHNLGIFICVNCATIHRKIGTHITKVKSLTLDSWTKEQVEKMKEMGNVKSNAIYNPNEVRNPPPPMLTEDERDSELEQYIREISAKYEYKRFFDRSALVASKLGPSRSAASIASRPRSTPADADQPTVSSSTSASASLSTAGTTRPSTTAPTSVSTTQSRSVSQPISNLPAGPSSQPAPASAFQQQQQYIQPQARQQSLPVQNPTSGVWSDLVSLQAPAANSSLPLQYSSPTQSFAPSNPFNALSNPGFTGAPNFASSPSAPTTNGMSGMNGMSTMVGMNSNPTGFGAGLNPTNPFSQMQSQSTNPFSQMMPQRHQTMPAFSSPFGSMPNASGIASTPFGQNPTLPQSPAPMFSPQPQQVGMQGQQGQGQMQSFMSHSPGIPMSTTPQMHMTPSPFGTSPGTAMGIGMTSSPGPPMGIGGMSTGMSPGMNAGVMGMSGMTNMNGFGGQPQQRQFGGTGPTGWMQQQQPGMFSTQGQETWDFGPYTLLPDL</sequence>
<feature type="compositionally biased region" description="Low complexity" evidence="6">
    <location>
        <begin position="142"/>
        <end position="235"/>
    </location>
</feature>
<dbReference type="GO" id="GO:0005096">
    <property type="term" value="F:GTPase activator activity"/>
    <property type="evidence" value="ECO:0007669"/>
    <property type="project" value="UniProtKB-KW"/>
</dbReference>
<keyword evidence="2" id="KW-0479">Metal-binding</keyword>
<evidence type="ECO:0000256" key="3">
    <source>
        <dbReference type="ARBA" id="ARBA00022771"/>
    </source>
</evidence>
<protein>
    <submittedName>
        <fullName evidence="8">ArfGap-domain-containing protein</fullName>
    </submittedName>
</protein>
<evidence type="ECO:0000256" key="5">
    <source>
        <dbReference type="PROSITE-ProRule" id="PRU00288"/>
    </source>
</evidence>
<dbReference type="InterPro" id="IPR038508">
    <property type="entry name" value="ArfGAP_dom_sf"/>
</dbReference>
<dbReference type="SUPFAM" id="SSF57863">
    <property type="entry name" value="ArfGap/RecO-like zinc finger"/>
    <property type="match status" value="1"/>
</dbReference>
<organism evidence="8 9">
    <name type="scientific">Dendrothele bispora (strain CBS 962.96)</name>
    <dbReference type="NCBI Taxonomy" id="1314807"/>
    <lineage>
        <taxon>Eukaryota</taxon>
        <taxon>Fungi</taxon>
        <taxon>Dikarya</taxon>
        <taxon>Basidiomycota</taxon>
        <taxon>Agaricomycotina</taxon>
        <taxon>Agaricomycetes</taxon>
        <taxon>Agaricomycetidae</taxon>
        <taxon>Agaricales</taxon>
        <taxon>Agaricales incertae sedis</taxon>
        <taxon>Dendrothele</taxon>
    </lineage>
</organism>
<evidence type="ECO:0000313" key="9">
    <source>
        <dbReference type="Proteomes" id="UP000297245"/>
    </source>
</evidence>
<dbReference type="Pfam" id="PF01412">
    <property type="entry name" value="ArfGap"/>
    <property type="match status" value="1"/>
</dbReference>
<accession>A0A4S8MIY4</accession>
<proteinExistence type="predicted"/>
<dbReference type="InterPro" id="IPR051718">
    <property type="entry name" value="ARF_GTPase-activating"/>
</dbReference>
<evidence type="ECO:0000256" key="1">
    <source>
        <dbReference type="ARBA" id="ARBA00022468"/>
    </source>
</evidence>
<dbReference type="FunFam" id="1.10.220.150:FF:000009">
    <property type="entry name" value="stromal membrane-associated protein 1 isoform X1"/>
    <property type="match status" value="1"/>
</dbReference>
<keyword evidence="3 5" id="KW-0863">Zinc-finger</keyword>
<dbReference type="GO" id="GO:0008270">
    <property type="term" value="F:zinc ion binding"/>
    <property type="evidence" value="ECO:0007669"/>
    <property type="project" value="UniProtKB-KW"/>
</dbReference>